<gene>
    <name evidence="1" type="ORF">VNO77_19045</name>
</gene>
<comment type="caution">
    <text evidence="1">The sequence shown here is derived from an EMBL/GenBank/DDBJ whole genome shotgun (WGS) entry which is preliminary data.</text>
</comment>
<protein>
    <submittedName>
        <fullName evidence="1">Uncharacterized protein</fullName>
    </submittedName>
</protein>
<sequence>MALPCYPLLPRHSLSSPVLSKYEPVKRVNPSVETETLPLPKLCMVSCMACKSNLNDMSTYAMRMPEMLNTASCSHSMKETTRPIICQYHITNVEISNKVRCRNDFSTINDSNQISTNGDRQNRALNSTSTDATCPFFQRIPDLLPWIPIFKGSNFSALSSSPAKSLNASKVKREDSVFPCVEAPRSFHKGKFSLREKGELETSLGEISGDFNSALLRPFPFTPTLGQSTKTT</sequence>
<keyword evidence="2" id="KW-1185">Reference proteome</keyword>
<dbReference type="AlphaFoldDB" id="A0AAN9QL02"/>
<dbReference type="Proteomes" id="UP001367508">
    <property type="component" value="Unassembled WGS sequence"/>
</dbReference>
<evidence type="ECO:0000313" key="1">
    <source>
        <dbReference type="EMBL" id="KAK7338436.1"/>
    </source>
</evidence>
<evidence type="ECO:0000313" key="2">
    <source>
        <dbReference type="Proteomes" id="UP001367508"/>
    </source>
</evidence>
<dbReference type="EMBL" id="JAYMYQ010000004">
    <property type="protein sequence ID" value="KAK7338436.1"/>
    <property type="molecule type" value="Genomic_DNA"/>
</dbReference>
<proteinExistence type="predicted"/>
<accession>A0AAN9QL02</accession>
<organism evidence="1 2">
    <name type="scientific">Canavalia gladiata</name>
    <name type="common">Sword bean</name>
    <name type="synonym">Dolichos gladiatus</name>
    <dbReference type="NCBI Taxonomy" id="3824"/>
    <lineage>
        <taxon>Eukaryota</taxon>
        <taxon>Viridiplantae</taxon>
        <taxon>Streptophyta</taxon>
        <taxon>Embryophyta</taxon>
        <taxon>Tracheophyta</taxon>
        <taxon>Spermatophyta</taxon>
        <taxon>Magnoliopsida</taxon>
        <taxon>eudicotyledons</taxon>
        <taxon>Gunneridae</taxon>
        <taxon>Pentapetalae</taxon>
        <taxon>rosids</taxon>
        <taxon>fabids</taxon>
        <taxon>Fabales</taxon>
        <taxon>Fabaceae</taxon>
        <taxon>Papilionoideae</taxon>
        <taxon>50 kb inversion clade</taxon>
        <taxon>NPAAA clade</taxon>
        <taxon>indigoferoid/millettioid clade</taxon>
        <taxon>Phaseoleae</taxon>
        <taxon>Canavalia</taxon>
    </lineage>
</organism>
<reference evidence="1 2" key="1">
    <citation type="submission" date="2024-01" db="EMBL/GenBank/DDBJ databases">
        <title>The genomes of 5 underutilized Papilionoideae crops provide insights into root nodulation and disease resistanc.</title>
        <authorList>
            <person name="Jiang F."/>
        </authorList>
    </citation>
    <scope>NUCLEOTIDE SEQUENCE [LARGE SCALE GENOMIC DNA]</scope>
    <source>
        <strain evidence="1">LVBAO_FW01</strain>
        <tissue evidence="1">Leaves</tissue>
    </source>
</reference>
<name>A0AAN9QL02_CANGL</name>